<evidence type="ECO:0000256" key="1">
    <source>
        <dbReference type="ARBA" id="ARBA00009032"/>
    </source>
</evidence>
<comment type="cofactor">
    <cofactor evidence="12">
        <name>[4Fe-4S] cluster</name>
        <dbReference type="ChEBI" id="CHEBI:49883"/>
    </cofactor>
    <text evidence="12">Binds 3 [4Fe-4S] clusters per subunit.</text>
</comment>
<dbReference type="EC" id="1.2.7.1" evidence="9"/>
<dbReference type="Gene3D" id="3.40.50.920">
    <property type="match status" value="1"/>
</dbReference>
<feature type="binding site" evidence="12">
    <location>
        <position position="753"/>
    </location>
    <ligand>
        <name>[4Fe-4S] cluster</name>
        <dbReference type="ChEBI" id="CHEBI:49883"/>
        <label>2</label>
    </ligand>
</feature>
<evidence type="ECO:0000256" key="7">
    <source>
        <dbReference type="ARBA" id="ARBA00023004"/>
    </source>
</evidence>
<evidence type="ECO:0000256" key="12">
    <source>
        <dbReference type="PIRSR" id="PIRSR000159-50"/>
    </source>
</evidence>
<dbReference type="SUPFAM" id="SSF53323">
    <property type="entry name" value="Pyruvate-ferredoxin oxidoreductase, PFOR, domain III"/>
    <property type="match status" value="1"/>
</dbReference>
<dbReference type="AlphaFoldDB" id="A0A1G6ZZ43"/>
<dbReference type="InterPro" id="IPR009014">
    <property type="entry name" value="Transketo_C/PFOR_II"/>
</dbReference>
<dbReference type="FunFam" id="3.40.50.970:FF:000012">
    <property type="entry name" value="Pyruvate:ferredoxin (Flavodoxin) oxidoreductase"/>
    <property type="match status" value="1"/>
</dbReference>
<keyword evidence="7 12" id="KW-0408">Iron</keyword>
<feature type="binding site" evidence="10">
    <location>
        <begin position="980"/>
        <end position="983"/>
    </location>
    <ligand>
        <name>thiamine diphosphate</name>
        <dbReference type="ChEBI" id="CHEBI:58937"/>
    </ligand>
</feature>
<feature type="domain" description="4Fe-4S ferredoxin-type" evidence="13">
    <location>
        <begin position="685"/>
        <end position="714"/>
    </location>
</feature>
<dbReference type="SUPFAM" id="SSF54862">
    <property type="entry name" value="4Fe-4S ferredoxins"/>
    <property type="match status" value="1"/>
</dbReference>
<evidence type="ECO:0000259" key="13">
    <source>
        <dbReference type="PROSITE" id="PS51379"/>
    </source>
</evidence>
<dbReference type="PROSITE" id="PS00198">
    <property type="entry name" value="4FE4S_FER_1"/>
    <property type="match status" value="2"/>
</dbReference>
<dbReference type="GO" id="GO:0005506">
    <property type="term" value="F:iron ion binding"/>
    <property type="evidence" value="ECO:0007669"/>
    <property type="project" value="InterPro"/>
</dbReference>
<evidence type="ECO:0000256" key="9">
    <source>
        <dbReference type="PIRNR" id="PIRNR000159"/>
    </source>
</evidence>
<dbReference type="PROSITE" id="PS51379">
    <property type="entry name" value="4FE4S_FER_2"/>
    <property type="match status" value="2"/>
</dbReference>
<dbReference type="PIRSF" id="PIRSF000159">
    <property type="entry name" value="NifJ"/>
    <property type="match status" value="1"/>
</dbReference>
<evidence type="ECO:0000256" key="2">
    <source>
        <dbReference type="ARBA" id="ARBA00022448"/>
    </source>
</evidence>
<feature type="binding site" evidence="12">
    <location>
        <position position="827"/>
    </location>
    <ligand>
        <name>[4Fe-4S] cluster</name>
        <dbReference type="ChEBI" id="CHEBI:49883"/>
        <label>3</label>
    </ligand>
</feature>
<feature type="binding site" evidence="12">
    <location>
        <position position="704"/>
    </location>
    <ligand>
        <name>[4Fe-4S] cluster</name>
        <dbReference type="ChEBI" id="CHEBI:49883"/>
        <label>2</label>
    </ligand>
</feature>
<sequence length="1191" mass="128375">MSRKMVNIDGNTAAAHVAHATNEVVAIYPITPSSVMGEISDAKSAAGETNIWGTVPKVVEMQSEGGAAGAVHGALQAGALTTTFTASQGLLLMIPNMYKIAGELTSTVFHVSARAISAQALSIFGDHSDVMSCRACGWAMLCSNTVQEVMDFALLAQAATLRTRIPFLHYFDGFRTSHEVQKVEELTKQDMAALIDDDLVRAHKARALSPDHPVLRGTAQNPDVYFQGRETVTKFYESVPEVLQGEMDKLAKLVGRQYKLVDYVGAPDAEDVVVIMGSGADTVEELVEYQVAQGKKVGVLKVRLFLPFPLKAFAEAMPATVKNLTVLDRTKEPGSLGEPLYQLVRTAIGEALEAGLGNIKTYPKVVGGRYGLGSFEFSPAMAQAVFDNMQAAAPKNHFVVGIEDDVTGNSLPFDPAFSVPSDCYAAMFYGLGSDGTVGANKNSIKIIGETTDNKVQAYFVYDSKKAGSMTTSHLRFGKQAIKSPYLIDKADFVACHNFSFLEKYDILVNAKQGGTFLLNSPYGKDEVWANIPKEVQQQIVDKKLKFYVIDGVRLGEEIGLGARINVIMQTAFFKISNIIPLDTAVAEIKDAIVKSYGKAGEKVVNMNMQAVTCGLDGIEEVTPGPVGSDLRVHGAIEGEAPAFVKRTTATIIEGKGHTLPISAMPSDGTFPTGTAKYEKRNIAVNIPVWDKELCIQCGICSFVCPHAAIRMKAYDAALLDGAPATFKSTDANGKELAGMKFTLQVAPEDCTGCGACVHNCPAKSKEDESKKAINMTFQAPLRTSEAANWEFFLGLPDTDEDRFKRQTLKGSQFLPPTFEFSGACAGCGETPFVKLLSQLFGDRALIANATGCSSIYGGNLPTTPWTTRKDGLGPAWSNSLFEDNAEFGYGMRLSVDKFGEYAQELLAKAATHLCKAGSEYAGLIEEIQQADQSTQQGIEAQRARIAKLKAGLAQCPDNDSKQLLSVADYLVKKSVWIVGGDGWAYDIGYGGLDHVLASGENVNVLVLDTEVYSNTGGQASKATPLGAVAQFAAGGKRMGKKDLGMICMTYGNIYVAKVSMANPAQCVKAFLEAESYDGPSIIIAYSHCIAHGIDMTTAVDECKKAVNSGHWPLYRFDPRLTDQGKNPLQLDSKDPSISFADYAYGENRFRVLKKAQPEVAERLMNQASKETAARYDLYKKLAAMDPDCGTK</sequence>
<evidence type="ECO:0000256" key="3">
    <source>
        <dbReference type="ARBA" id="ARBA00022485"/>
    </source>
</evidence>
<evidence type="ECO:0000256" key="6">
    <source>
        <dbReference type="ARBA" id="ARBA00023002"/>
    </source>
</evidence>
<dbReference type="Gene3D" id="3.40.920.10">
    <property type="entry name" value="Pyruvate-ferredoxin oxidoreductase, PFOR, domain III"/>
    <property type="match status" value="1"/>
</dbReference>
<feature type="site" description="Important for catalytic activity" evidence="11">
    <location>
        <position position="64"/>
    </location>
</feature>
<dbReference type="SMART" id="SM00890">
    <property type="entry name" value="EKR"/>
    <property type="match status" value="1"/>
</dbReference>
<dbReference type="GO" id="GO:0030976">
    <property type="term" value="F:thiamine pyrophosphate binding"/>
    <property type="evidence" value="ECO:0007669"/>
    <property type="project" value="InterPro"/>
</dbReference>
<dbReference type="InterPro" id="IPR017896">
    <property type="entry name" value="4Fe4S_Fe-S-bd"/>
</dbReference>
<feature type="site" description="Important for catalytic activity" evidence="11">
    <location>
        <position position="31"/>
    </location>
</feature>
<feature type="binding site" evidence="10">
    <location>
        <position position="852"/>
    </location>
    <ligand>
        <name>thiamine diphosphate</name>
        <dbReference type="ChEBI" id="CHEBI:58937"/>
    </ligand>
</feature>
<keyword evidence="6 9" id="KW-0560">Oxidoreductase</keyword>
<dbReference type="NCBIfam" id="TIGR02176">
    <property type="entry name" value="pyruv_ox_red"/>
    <property type="match status" value="1"/>
</dbReference>
<evidence type="ECO:0000256" key="4">
    <source>
        <dbReference type="ARBA" id="ARBA00022723"/>
    </source>
</evidence>
<feature type="binding site" evidence="10">
    <location>
        <position position="114"/>
    </location>
    <ligand>
        <name>pyruvate</name>
        <dbReference type="ChEBI" id="CHEBI:15361"/>
    </ligand>
</feature>
<comment type="similarity">
    <text evidence="1 9">Belongs to the pyruvate:ferredoxin/flavodoxin oxidoreductase family.</text>
</comment>
<dbReference type="InterPro" id="IPR029061">
    <property type="entry name" value="THDP-binding"/>
</dbReference>
<dbReference type="InterPro" id="IPR011895">
    <property type="entry name" value="Pyrv_flavodox_OxRed"/>
</dbReference>
<dbReference type="CDD" id="cd07034">
    <property type="entry name" value="TPP_PYR_PFOR_IOR-alpha_like"/>
    <property type="match status" value="1"/>
</dbReference>
<feature type="binding site" evidence="12">
    <location>
        <position position="1088"/>
    </location>
    <ligand>
        <name>[4Fe-4S] cluster</name>
        <dbReference type="ChEBI" id="CHEBI:49883"/>
        <label>3</label>
    </ligand>
</feature>
<feature type="domain" description="4Fe-4S ferredoxin-type" evidence="13">
    <location>
        <begin position="741"/>
        <end position="770"/>
    </location>
</feature>
<dbReference type="FunFam" id="3.40.920.10:FF:000001">
    <property type="entry name" value="Pyruvate:ferredoxin (Flavodoxin) oxidoreductase"/>
    <property type="match status" value="1"/>
</dbReference>
<feature type="binding site" evidence="12">
    <location>
        <position position="760"/>
    </location>
    <ligand>
        <name>[4Fe-4S] cluster</name>
        <dbReference type="ChEBI" id="CHEBI:49883"/>
        <label>1</label>
    </ligand>
</feature>
<dbReference type="InterPro" id="IPR002869">
    <property type="entry name" value="Pyrv_flavodox_OxRed_cen"/>
</dbReference>
<dbReference type="InterPro" id="IPR033412">
    <property type="entry name" value="PFOR_II"/>
</dbReference>
<feature type="binding site" evidence="10">
    <location>
        <position position="829"/>
    </location>
    <ligand>
        <name>thiamine diphosphate</name>
        <dbReference type="ChEBI" id="CHEBI:58937"/>
    </ligand>
</feature>
<dbReference type="OrthoDB" id="9794954at2"/>
<feature type="binding site" evidence="12">
    <location>
        <position position="852"/>
    </location>
    <ligand>
        <name>[4Fe-4S] cluster</name>
        <dbReference type="ChEBI" id="CHEBI:49883"/>
        <label>3</label>
    </ligand>
</feature>
<dbReference type="InterPro" id="IPR017900">
    <property type="entry name" value="4Fe4S_Fe_S_CS"/>
</dbReference>
<feature type="binding site" evidence="10">
    <location>
        <position position="31"/>
    </location>
    <ligand>
        <name>pyruvate</name>
        <dbReference type="ChEBI" id="CHEBI:15361"/>
    </ligand>
</feature>
<dbReference type="InterPro" id="IPR050722">
    <property type="entry name" value="Pyruvate:ferred/Flavod_OxRd"/>
</dbReference>
<dbReference type="InterPro" id="IPR037112">
    <property type="entry name" value="Pyrv-flavodox_OxR_EKR_sf"/>
</dbReference>
<dbReference type="GO" id="GO:0006979">
    <property type="term" value="P:response to oxidative stress"/>
    <property type="evidence" value="ECO:0007669"/>
    <property type="project" value="TreeGrafter"/>
</dbReference>
<feature type="binding site" evidence="12">
    <location>
        <position position="700"/>
    </location>
    <ligand>
        <name>[4Fe-4S] cluster</name>
        <dbReference type="ChEBI" id="CHEBI:49883"/>
        <label>1</label>
    </ligand>
</feature>
<dbReference type="RefSeq" id="WP_092076769.1">
    <property type="nucleotide sequence ID" value="NZ_FNAQ01000003.1"/>
</dbReference>
<dbReference type="FunFam" id="3.40.50.970:FF:000041">
    <property type="entry name" value="Pyruvate:ferredoxin (Flavodoxin) oxidoreductase"/>
    <property type="match status" value="1"/>
</dbReference>
<protein>
    <recommendedName>
        <fullName evidence="9">Pyruvate:ferredoxin oxidoreductase</fullName>
        <ecNumber evidence="9">1.2.7.1</ecNumber>
    </recommendedName>
    <alternativeName>
        <fullName evidence="9">Pyruvate synthase</fullName>
    </alternativeName>
</protein>
<evidence type="ECO:0000256" key="10">
    <source>
        <dbReference type="PIRSR" id="PIRSR000159-1"/>
    </source>
</evidence>
<keyword evidence="2 9" id="KW-0813">Transport</keyword>
<dbReference type="Proteomes" id="UP000243205">
    <property type="component" value="Unassembled WGS sequence"/>
</dbReference>
<comment type="catalytic activity">
    <reaction evidence="9">
        <text>2 oxidized [2Fe-2S]-[ferredoxin] + pyruvate + CoA = 2 reduced [2Fe-2S]-[ferredoxin] + acetyl-CoA + CO2 + H(+)</text>
        <dbReference type="Rhea" id="RHEA:12765"/>
        <dbReference type="Rhea" id="RHEA-COMP:10000"/>
        <dbReference type="Rhea" id="RHEA-COMP:10001"/>
        <dbReference type="ChEBI" id="CHEBI:15361"/>
        <dbReference type="ChEBI" id="CHEBI:15378"/>
        <dbReference type="ChEBI" id="CHEBI:16526"/>
        <dbReference type="ChEBI" id="CHEBI:33737"/>
        <dbReference type="ChEBI" id="CHEBI:33738"/>
        <dbReference type="ChEBI" id="CHEBI:57287"/>
        <dbReference type="ChEBI" id="CHEBI:57288"/>
        <dbReference type="EC" id="1.2.7.1"/>
    </reaction>
</comment>
<dbReference type="EMBL" id="FNAQ01000003">
    <property type="protein sequence ID" value="SDE06906.1"/>
    <property type="molecule type" value="Genomic_DNA"/>
</dbReference>
<keyword evidence="14" id="KW-0670">Pyruvate</keyword>
<dbReference type="PANTHER" id="PTHR32154">
    <property type="entry name" value="PYRUVATE-FLAVODOXIN OXIDOREDUCTASE-RELATED"/>
    <property type="match status" value="1"/>
</dbReference>
<feature type="site" description="Important for catalytic activity" evidence="11">
    <location>
        <position position="114"/>
    </location>
</feature>
<feature type="binding site" evidence="12">
    <location>
        <position position="694"/>
    </location>
    <ligand>
        <name>[4Fe-4S] cluster</name>
        <dbReference type="ChEBI" id="CHEBI:49883"/>
        <label>1</label>
    </ligand>
</feature>
<evidence type="ECO:0000313" key="15">
    <source>
        <dbReference type="Proteomes" id="UP000243205"/>
    </source>
</evidence>
<dbReference type="Gene3D" id="3.40.50.970">
    <property type="match status" value="2"/>
</dbReference>
<dbReference type="InterPro" id="IPR019456">
    <property type="entry name" value="Pyrv-flavodox_OxRtase_EKR"/>
</dbReference>
<reference evidence="15" key="1">
    <citation type="submission" date="2016-10" db="EMBL/GenBank/DDBJ databases">
        <authorList>
            <person name="Varghese N."/>
            <person name="Submissions S."/>
        </authorList>
    </citation>
    <scope>NUCLEOTIDE SEQUENCE [LARGE SCALE GENOMIC DNA]</scope>
    <source>
        <strain evidence="15">DSM 8987</strain>
    </source>
</reference>
<evidence type="ECO:0000256" key="11">
    <source>
        <dbReference type="PIRSR" id="PIRSR000159-2"/>
    </source>
</evidence>
<dbReference type="FunFam" id="3.40.50.920:FF:000007">
    <property type="entry name" value="Pyruvate:ferredoxin (Flavodoxin) oxidoreductase"/>
    <property type="match status" value="1"/>
</dbReference>
<feature type="site" description="Important for catalytic activity" evidence="11">
    <location>
        <position position="1014"/>
    </location>
</feature>
<feature type="binding site" evidence="10">
    <location>
        <begin position="1009"/>
        <end position="1014"/>
    </location>
    <ligand>
        <name>thiamine diphosphate</name>
        <dbReference type="ChEBI" id="CHEBI:58937"/>
    </ligand>
</feature>
<keyword evidence="3 12" id="KW-0004">4Fe-4S</keyword>
<dbReference type="InterPro" id="IPR002880">
    <property type="entry name" value="Pyrv_Fd/Flavodoxin_OxRdtase_N"/>
</dbReference>
<feature type="binding site" evidence="12">
    <location>
        <position position="756"/>
    </location>
    <ligand>
        <name>[4Fe-4S] cluster</name>
        <dbReference type="ChEBI" id="CHEBI:49883"/>
        <label>2</label>
    </ligand>
</feature>
<evidence type="ECO:0000313" key="14">
    <source>
        <dbReference type="EMBL" id="SDE06906.1"/>
    </source>
</evidence>
<dbReference type="InterPro" id="IPR011766">
    <property type="entry name" value="TPP_enzyme_TPP-bd"/>
</dbReference>
<dbReference type="GO" id="GO:0022900">
    <property type="term" value="P:electron transport chain"/>
    <property type="evidence" value="ECO:0007669"/>
    <property type="project" value="InterPro"/>
</dbReference>
<feature type="binding site" evidence="12">
    <location>
        <position position="697"/>
    </location>
    <ligand>
        <name>[4Fe-4S] cluster</name>
        <dbReference type="ChEBI" id="CHEBI:49883"/>
        <label>1</label>
    </ligand>
</feature>
<keyword evidence="5 9" id="KW-0249">Electron transport</keyword>
<dbReference type="Pfam" id="PF01558">
    <property type="entry name" value="POR"/>
    <property type="match status" value="1"/>
</dbReference>
<dbReference type="InterPro" id="IPR019752">
    <property type="entry name" value="Pyrv/ketoisovalerate_OxRed_cat"/>
</dbReference>
<dbReference type="Gene3D" id="4.10.780.10">
    <property type="entry name" value="Pyruvate-flavodoxin oxidoreductase, EKR domain"/>
    <property type="match status" value="1"/>
</dbReference>
<name>A0A1G6ZZ43_9BACT</name>
<evidence type="ECO:0000256" key="8">
    <source>
        <dbReference type="ARBA" id="ARBA00023014"/>
    </source>
</evidence>
<dbReference type="Pfam" id="PF12838">
    <property type="entry name" value="Fer4_7"/>
    <property type="match status" value="1"/>
</dbReference>
<dbReference type="FunFam" id="3.30.70.20:FF:000022">
    <property type="entry name" value="Pyruvate:ferredoxin (Flavodoxin) oxidoreductase"/>
    <property type="match status" value="1"/>
</dbReference>
<dbReference type="Pfam" id="PF17147">
    <property type="entry name" value="PFOR_II"/>
    <property type="match status" value="1"/>
</dbReference>
<evidence type="ECO:0000256" key="5">
    <source>
        <dbReference type="ARBA" id="ARBA00022982"/>
    </source>
</evidence>
<dbReference type="SUPFAM" id="SSF52922">
    <property type="entry name" value="TK C-terminal domain-like"/>
    <property type="match status" value="1"/>
</dbReference>
<keyword evidence="8 12" id="KW-0411">Iron-sulfur</keyword>
<dbReference type="STRING" id="57664.SAMN05661003_103162"/>
<dbReference type="GO" id="GO:0051539">
    <property type="term" value="F:4 iron, 4 sulfur cluster binding"/>
    <property type="evidence" value="ECO:0007669"/>
    <property type="project" value="UniProtKB-KW"/>
</dbReference>
<keyword evidence="15" id="KW-1185">Reference proteome</keyword>
<feature type="binding site" evidence="12">
    <location>
        <position position="750"/>
    </location>
    <ligand>
        <name>[4Fe-4S] cluster</name>
        <dbReference type="ChEBI" id="CHEBI:49883"/>
        <label>2</label>
    </ligand>
</feature>
<feature type="binding site" evidence="12">
    <location>
        <position position="824"/>
    </location>
    <ligand>
        <name>[4Fe-4S] cluster</name>
        <dbReference type="ChEBI" id="CHEBI:49883"/>
        <label>3</label>
    </ligand>
</feature>
<dbReference type="Pfam" id="PF02775">
    <property type="entry name" value="TPP_enzyme_C"/>
    <property type="match status" value="1"/>
</dbReference>
<dbReference type="Pfam" id="PF10371">
    <property type="entry name" value="EKR"/>
    <property type="match status" value="1"/>
</dbReference>
<dbReference type="SUPFAM" id="SSF52518">
    <property type="entry name" value="Thiamin diphosphate-binding fold (THDP-binding)"/>
    <property type="match status" value="2"/>
</dbReference>
<gene>
    <name evidence="14" type="ORF">SAMN05661003_103162</name>
</gene>
<keyword evidence="4 12" id="KW-0479">Metal-binding</keyword>
<dbReference type="Pfam" id="PF01855">
    <property type="entry name" value="POR_N"/>
    <property type="match status" value="1"/>
</dbReference>
<dbReference type="CDD" id="cd03377">
    <property type="entry name" value="TPP_PFOR_PNO"/>
    <property type="match status" value="1"/>
</dbReference>
<proteinExistence type="inferred from homology"/>
<dbReference type="Gene3D" id="3.30.70.20">
    <property type="match status" value="1"/>
</dbReference>
<accession>A0A1G6ZZ43</accession>
<dbReference type="PANTHER" id="PTHR32154:SF0">
    <property type="entry name" value="PYRUVATE-FLAVODOXIN OXIDOREDUCTASE-RELATED"/>
    <property type="match status" value="1"/>
</dbReference>
<feature type="binding site" evidence="10">
    <location>
        <position position="64"/>
    </location>
    <ligand>
        <name>thiamine diphosphate</name>
        <dbReference type="ChEBI" id="CHEBI:58937"/>
    </ligand>
</feature>
<dbReference type="GO" id="GO:0019164">
    <property type="term" value="F:pyruvate synthase activity"/>
    <property type="evidence" value="ECO:0007669"/>
    <property type="project" value="UniProtKB-EC"/>
</dbReference>
<organism evidence="14 15">
    <name type="scientific">Desulfuromonas thiophila</name>
    <dbReference type="NCBI Taxonomy" id="57664"/>
    <lineage>
        <taxon>Bacteria</taxon>
        <taxon>Pseudomonadati</taxon>
        <taxon>Thermodesulfobacteriota</taxon>
        <taxon>Desulfuromonadia</taxon>
        <taxon>Desulfuromonadales</taxon>
        <taxon>Desulfuromonadaceae</taxon>
        <taxon>Desulfuromonas</taxon>
    </lineage>
</organism>